<dbReference type="KEGG" id="pbk:Back11_14500"/>
<dbReference type="RefSeq" id="WP_125654911.1">
    <property type="nucleotide sequence ID" value="NZ_AP019308.1"/>
</dbReference>
<proteinExistence type="predicted"/>
<dbReference type="EMBL" id="AP019308">
    <property type="protein sequence ID" value="BBH20105.1"/>
    <property type="molecule type" value="Genomic_DNA"/>
</dbReference>
<evidence type="ECO:0000313" key="1">
    <source>
        <dbReference type="EMBL" id="BBH20105.1"/>
    </source>
</evidence>
<sequence length="75" mass="8384">MSMYTALLLLAGAVCVFSLISSIYYVRKQEGKELDKNISMSTVRHPVKGNPAIVAYWMFPIVVVLGAILLAFFMR</sequence>
<protein>
    <submittedName>
        <fullName evidence="1">Uncharacterized protein</fullName>
    </submittedName>
</protein>
<accession>A0A3G9IVH3</accession>
<dbReference type="AlphaFoldDB" id="A0A3G9IVH3"/>
<dbReference type="Proteomes" id="UP000275368">
    <property type="component" value="Chromosome"/>
</dbReference>
<reference evidence="1 2" key="1">
    <citation type="submission" date="2018-11" db="EMBL/GenBank/DDBJ databases">
        <title>Complete genome sequence of Paenibacillus baekrokdamisoli strain KCTC 33723.</title>
        <authorList>
            <person name="Kang S.W."/>
            <person name="Lee K.C."/>
            <person name="Kim K.K."/>
            <person name="Kim J.S."/>
            <person name="Kim D.S."/>
            <person name="Ko S.H."/>
            <person name="Yang S.H."/>
            <person name="Lee J.S."/>
        </authorList>
    </citation>
    <scope>NUCLEOTIDE SEQUENCE [LARGE SCALE GENOMIC DNA]</scope>
    <source>
        <strain evidence="1 2">KCTC 33723</strain>
    </source>
</reference>
<keyword evidence="2" id="KW-1185">Reference proteome</keyword>
<gene>
    <name evidence="1" type="ORF">Back11_14500</name>
</gene>
<dbReference type="OrthoDB" id="2647690at2"/>
<organism evidence="1 2">
    <name type="scientific">Paenibacillus baekrokdamisoli</name>
    <dbReference type="NCBI Taxonomy" id="1712516"/>
    <lineage>
        <taxon>Bacteria</taxon>
        <taxon>Bacillati</taxon>
        <taxon>Bacillota</taxon>
        <taxon>Bacilli</taxon>
        <taxon>Bacillales</taxon>
        <taxon>Paenibacillaceae</taxon>
        <taxon>Paenibacillus</taxon>
    </lineage>
</organism>
<name>A0A3G9IVH3_9BACL</name>
<evidence type="ECO:0000313" key="2">
    <source>
        <dbReference type="Proteomes" id="UP000275368"/>
    </source>
</evidence>